<dbReference type="EMBL" id="JADUOV010000008">
    <property type="protein sequence ID" value="MBH1790771.1"/>
    <property type="molecule type" value="Genomic_DNA"/>
</dbReference>
<dbReference type="SMART" id="SM01034">
    <property type="entry name" value="BLUF"/>
    <property type="match status" value="1"/>
</dbReference>
<dbReference type="PROSITE" id="PS50925">
    <property type="entry name" value="BLUF"/>
    <property type="match status" value="1"/>
</dbReference>
<evidence type="ECO:0000259" key="1">
    <source>
        <dbReference type="PROSITE" id="PS50925"/>
    </source>
</evidence>
<dbReference type="RefSeq" id="WP_006375647.1">
    <property type="nucleotide sequence ID" value="NZ_AP021908.1"/>
</dbReference>
<evidence type="ECO:0000313" key="3">
    <source>
        <dbReference type="EMBL" id="MBH1790771.1"/>
    </source>
</evidence>
<name>A0A2R3Q2J8_STEMA</name>
<dbReference type="Pfam" id="PF04940">
    <property type="entry name" value="BLUF"/>
    <property type="match status" value="1"/>
</dbReference>
<evidence type="ECO:0000313" key="4">
    <source>
        <dbReference type="Proteomes" id="UP001218208"/>
    </source>
</evidence>
<sequence length="157" mass="17177">MPNRAVVFVSEASPYLSLGRLVELIADAERFNRQAGVTGVTLYDGARFLSYLEGPPDGLRVAYARASEARSHLNFIELARGRVSQRRLPRWPMRLFLAKEGQLQSIAMADWASFSQRGDADAMNATAMDLLVRFTGGPSASVYVGPLSKPLSEGEAK</sequence>
<protein>
    <submittedName>
        <fullName evidence="2">BLUF domain-containing protein</fullName>
    </submittedName>
</protein>
<organism evidence="2 4">
    <name type="scientific">Stenotrophomonas maltophilia</name>
    <name type="common">Pseudomonas maltophilia</name>
    <name type="synonym">Xanthomonas maltophilia</name>
    <dbReference type="NCBI Taxonomy" id="40324"/>
    <lineage>
        <taxon>Bacteria</taxon>
        <taxon>Pseudomonadati</taxon>
        <taxon>Pseudomonadota</taxon>
        <taxon>Gammaproteobacteria</taxon>
        <taxon>Lysobacterales</taxon>
        <taxon>Lysobacteraceae</taxon>
        <taxon>Stenotrophomonas</taxon>
        <taxon>Stenotrophomonas maltophilia group</taxon>
    </lineage>
</organism>
<dbReference type="InterPro" id="IPR007024">
    <property type="entry name" value="BLUF_domain"/>
</dbReference>
<feature type="domain" description="BLUF" evidence="1">
    <location>
        <begin position="3"/>
        <end position="94"/>
    </location>
</feature>
<gene>
    <name evidence="3" type="ORF">I5V89_12905</name>
    <name evidence="2" type="ORF">QEG23_002150</name>
</gene>
<evidence type="ECO:0000313" key="2">
    <source>
        <dbReference type="EMBL" id="EKT4092630.1"/>
    </source>
</evidence>
<dbReference type="GO" id="GO:0009882">
    <property type="term" value="F:blue light photoreceptor activity"/>
    <property type="evidence" value="ECO:0007669"/>
    <property type="project" value="InterPro"/>
</dbReference>
<dbReference type="AlphaFoldDB" id="A0A2R3Q2J8"/>
<dbReference type="InterPro" id="IPR036046">
    <property type="entry name" value="Acylphosphatase-like_dom_sf"/>
</dbReference>
<reference evidence="2" key="2">
    <citation type="submission" date="2022-07" db="EMBL/GenBank/DDBJ databases">
        <authorList>
            <consortium name="DAFM: The Division of Animal and Food Microbiology"/>
        </authorList>
    </citation>
    <scope>NUCLEOTIDE SEQUENCE</scope>
    <source>
        <strain evidence="2">19MO01SH01-2</strain>
    </source>
</reference>
<dbReference type="SUPFAM" id="SSF54975">
    <property type="entry name" value="Acylphosphatase/BLUF domain-like"/>
    <property type="match status" value="1"/>
</dbReference>
<dbReference type="GO" id="GO:0071949">
    <property type="term" value="F:FAD binding"/>
    <property type="evidence" value="ECO:0007669"/>
    <property type="project" value="InterPro"/>
</dbReference>
<proteinExistence type="predicted"/>
<reference evidence="3" key="1">
    <citation type="submission" date="2020-11" db="EMBL/GenBank/DDBJ databases">
        <title>Enhanced detection system for hospital associated transmission using whole genome sequencing surveillance.</title>
        <authorList>
            <person name="Harrison L.H."/>
            <person name="Van Tyne D."/>
            <person name="Marsh J.W."/>
            <person name="Griffith M.P."/>
            <person name="Snyder D.J."/>
            <person name="Cooper V.S."/>
            <person name="Mustapha M."/>
        </authorList>
    </citation>
    <scope>NUCLEOTIDE SEQUENCE</scope>
    <source>
        <strain evidence="3">STEN00053</strain>
    </source>
</reference>
<dbReference type="EMBL" id="ABLOJW010000010">
    <property type="protein sequence ID" value="EKT4092630.1"/>
    <property type="molecule type" value="Genomic_DNA"/>
</dbReference>
<dbReference type="Proteomes" id="UP001218208">
    <property type="component" value="Unassembled WGS sequence"/>
</dbReference>
<comment type="caution">
    <text evidence="2">The sequence shown here is derived from an EMBL/GenBank/DDBJ whole genome shotgun (WGS) entry which is preliminary data.</text>
</comment>
<dbReference type="Gene3D" id="3.30.70.100">
    <property type="match status" value="1"/>
</dbReference>
<accession>A0A2R3Q2J8</accession>
<dbReference type="Proteomes" id="UP000634179">
    <property type="component" value="Unassembled WGS sequence"/>
</dbReference>